<dbReference type="Gene3D" id="3.40.390.10">
    <property type="entry name" value="Collagenase (Catalytic Domain)"/>
    <property type="match status" value="1"/>
</dbReference>
<protein>
    <recommendedName>
        <fullName evidence="3">Peptidase M13 N-terminal domain-containing protein</fullName>
    </recommendedName>
</protein>
<evidence type="ECO:0000313" key="4">
    <source>
        <dbReference type="EMBL" id="RWS00149.1"/>
    </source>
</evidence>
<feature type="signal peptide" evidence="2">
    <location>
        <begin position="1"/>
        <end position="19"/>
    </location>
</feature>
<evidence type="ECO:0000256" key="1">
    <source>
        <dbReference type="ARBA" id="ARBA00007357"/>
    </source>
</evidence>
<accession>A0A443QAX7</accession>
<name>A0A443QAX7_9ACAR</name>
<dbReference type="AlphaFoldDB" id="A0A443QAX7"/>
<dbReference type="GO" id="GO:0004222">
    <property type="term" value="F:metalloendopeptidase activity"/>
    <property type="evidence" value="ECO:0007669"/>
    <property type="project" value="InterPro"/>
</dbReference>
<dbReference type="InterPro" id="IPR008753">
    <property type="entry name" value="Peptidase_M13_N"/>
</dbReference>
<dbReference type="SUPFAM" id="SSF55486">
    <property type="entry name" value="Metalloproteases ('zincins'), catalytic domain"/>
    <property type="match status" value="1"/>
</dbReference>
<organism evidence="4 5">
    <name type="scientific">Dinothrombium tinctorium</name>
    <dbReference type="NCBI Taxonomy" id="1965070"/>
    <lineage>
        <taxon>Eukaryota</taxon>
        <taxon>Metazoa</taxon>
        <taxon>Ecdysozoa</taxon>
        <taxon>Arthropoda</taxon>
        <taxon>Chelicerata</taxon>
        <taxon>Arachnida</taxon>
        <taxon>Acari</taxon>
        <taxon>Acariformes</taxon>
        <taxon>Trombidiformes</taxon>
        <taxon>Prostigmata</taxon>
        <taxon>Anystina</taxon>
        <taxon>Parasitengona</taxon>
        <taxon>Trombidioidea</taxon>
        <taxon>Trombidiidae</taxon>
        <taxon>Dinothrombium</taxon>
    </lineage>
</organism>
<feature type="chain" id="PRO_5019149590" description="Peptidase M13 N-terminal domain-containing protein" evidence="2">
    <location>
        <begin position="20"/>
        <end position="184"/>
    </location>
</feature>
<dbReference type="OrthoDB" id="6475849at2759"/>
<dbReference type="InterPro" id="IPR024079">
    <property type="entry name" value="MetalloPept_cat_dom_sf"/>
</dbReference>
<reference evidence="4 5" key="1">
    <citation type="journal article" date="2018" name="Gigascience">
        <title>Genomes of trombidid mites reveal novel predicted allergens and laterally-transferred genes associated with secondary metabolism.</title>
        <authorList>
            <person name="Dong X."/>
            <person name="Chaisiri K."/>
            <person name="Xia D."/>
            <person name="Armstrong S.D."/>
            <person name="Fang Y."/>
            <person name="Donnelly M.J."/>
            <person name="Kadowaki T."/>
            <person name="McGarry J.W."/>
            <person name="Darby A.C."/>
            <person name="Makepeace B.L."/>
        </authorList>
    </citation>
    <scope>NUCLEOTIDE SEQUENCE [LARGE SCALE GENOMIC DNA]</scope>
    <source>
        <strain evidence="4">UoL-WK</strain>
    </source>
</reference>
<keyword evidence="2" id="KW-0732">Signal</keyword>
<sequence length="184" mass="21511">MKAAAWIVLFATLAVHALACVRGDWENDGIDCSDLCYDADILYAYIKVKLCYATTESVFHEAISYLYMKKYLKDEGIEDLYGFLSQLKTSLNYSLEQAKWMNNETRRKAQFKLDKMVANLGLPENIHTIEQLDKAFEPTGWISSENYVNAYRKMMKFHGKNKLRLVLNENKRRFTILKFEYTNN</sequence>
<proteinExistence type="inferred from homology"/>
<gene>
    <name evidence="4" type="ORF">B4U79_18706</name>
</gene>
<dbReference type="InterPro" id="IPR000718">
    <property type="entry name" value="Peptidase_M13"/>
</dbReference>
<feature type="domain" description="Peptidase M13 N-terminal" evidence="3">
    <location>
        <begin position="49"/>
        <end position="123"/>
    </location>
</feature>
<evidence type="ECO:0000256" key="2">
    <source>
        <dbReference type="SAM" id="SignalP"/>
    </source>
</evidence>
<dbReference type="Pfam" id="PF05649">
    <property type="entry name" value="Peptidase_M13_N"/>
    <property type="match status" value="1"/>
</dbReference>
<dbReference type="EMBL" id="NCKU01012219">
    <property type="protein sequence ID" value="RWS00149.1"/>
    <property type="molecule type" value="Genomic_DNA"/>
</dbReference>
<evidence type="ECO:0000313" key="5">
    <source>
        <dbReference type="Proteomes" id="UP000285301"/>
    </source>
</evidence>
<dbReference type="PROSITE" id="PS51885">
    <property type="entry name" value="NEPRILYSIN"/>
    <property type="match status" value="1"/>
</dbReference>
<keyword evidence="5" id="KW-1185">Reference proteome</keyword>
<comment type="caution">
    <text evidence="4">The sequence shown here is derived from an EMBL/GenBank/DDBJ whole genome shotgun (WGS) entry which is preliminary data.</text>
</comment>
<evidence type="ECO:0000259" key="3">
    <source>
        <dbReference type="Pfam" id="PF05649"/>
    </source>
</evidence>
<comment type="similarity">
    <text evidence="1">Belongs to the peptidase M13 family.</text>
</comment>
<dbReference type="Proteomes" id="UP000285301">
    <property type="component" value="Unassembled WGS sequence"/>
</dbReference>
<dbReference type="GO" id="GO:0006508">
    <property type="term" value="P:proteolysis"/>
    <property type="evidence" value="ECO:0007669"/>
    <property type="project" value="InterPro"/>
</dbReference>